<dbReference type="EMBL" id="BART01035269">
    <property type="protein sequence ID" value="GAH12751.1"/>
    <property type="molecule type" value="Genomic_DNA"/>
</dbReference>
<name>X1CW80_9ZZZZ</name>
<evidence type="ECO:0000313" key="1">
    <source>
        <dbReference type="EMBL" id="GAH12751.1"/>
    </source>
</evidence>
<accession>X1CW80</accession>
<gene>
    <name evidence="1" type="ORF">S01H4_59982</name>
</gene>
<protein>
    <submittedName>
        <fullName evidence="1">Uncharacterized protein</fullName>
    </submittedName>
</protein>
<reference evidence="1" key="1">
    <citation type="journal article" date="2014" name="Front. Microbiol.">
        <title>High frequency of phylogenetically diverse reductive dehalogenase-homologous genes in deep subseafloor sedimentary metagenomes.</title>
        <authorList>
            <person name="Kawai M."/>
            <person name="Futagami T."/>
            <person name="Toyoda A."/>
            <person name="Takaki Y."/>
            <person name="Nishi S."/>
            <person name="Hori S."/>
            <person name="Arai W."/>
            <person name="Tsubouchi T."/>
            <person name="Morono Y."/>
            <person name="Uchiyama I."/>
            <person name="Ito T."/>
            <person name="Fujiyama A."/>
            <person name="Inagaki F."/>
            <person name="Takami H."/>
        </authorList>
    </citation>
    <scope>NUCLEOTIDE SEQUENCE</scope>
    <source>
        <strain evidence="1">Expedition CK06-06</strain>
    </source>
</reference>
<organism evidence="1">
    <name type="scientific">marine sediment metagenome</name>
    <dbReference type="NCBI Taxonomy" id="412755"/>
    <lineage>
        <taxon>unclassified sequences</taxon>
        <taxon>metagenomes</taxon>
        <taxon>ecological metagenomes</taxon>
    </lineage>
</organism>
<dbReference type="AlphaFoldDB" id="X1CW80"/>
<comment type="caution">
    <text evidence="1">The sequence shown here is derived from an EMBL/GenBank/DDBJ whole genome shotgun (WGS) entry which is preliminary data.</text>
</comment>
<sequence>MEKKRMRTGVCVVMLQFRCDNPKYRDTGRFWTRLRNGWMWVD</sequence>
<proteinExistence type="predicted"/>